<reference evidence="1" key="1">
    <citation type="submission" date="2018-02" db="EMBL/GenBank/DDBJ databases">
        <title>Rhizophora mucronata_Transcriptome.</title>
        <authorList>
            <person name="Meera S.P."/>
            <person name="Sreeshan A."/>
            <person name="Augustine A."/>
        </authorList>
    </citation>
    <scope>NUCLEOTIDE SEQUENCE</scope>
    <source>
        <tissue evidence="1">Leaf</tissue>
    </source>
</reference>
<evidence type="ECO:0000313" key="1">
    <source>
        <dbReference type="EMBL" id="MBX41604.1"/>
    </source>
</evidence>
<dbReference type="EMBL" id="GGEC01061120">
    <property type="protein sequence ID" value="MBX41604.1"/>
    <property type="molecule type" value="Transcribed_RNA"/>
</dbReference>
<sequence>MNLFSGFCFLRFWPESAVVDIVISIYGFCFSCCCCSAGNEMNMFFFFSFKKKLWEMFFS</sequence>
<protein>
    <submittedName>
        <fullName evidence="1">Uncharacterized protein</fullName>
    </submittedName>
</protein>
<accession>A0A2P2NGM0</accession>
<organism evidence="1">
    <name type="scientific">Rhizophora mucronata</name>
    <name type="common">Asiatic mangrove</name>
    <dbReference type="NCBI Taxonomy" id="61149"/>
    <lineage>
        <taxon>Eukaryota</taxon>
        <taxon>Viridiplantae</taxon>
        <taxon>Streptophyta</taxon>
        <taxon>Embryophyta</taxon>
        <taxon>Tracheophyta</taxon>
        <taxon>Spermatophyta</taxon>
        <taxon>Magnoliopsida</taxon>
        <taxon>eudicotyledons</taxon>
        <taxon>Gunneridae</taxon>
        <taxon>Pentapetalae</taxon>
        <taxon>rosids</taxon>
        <taxon>fabids</taxon>
        <taxon>Malpighiales</taxon>
        <taxon>Rhizophoraceae</taxon>
        <taxon>Rhizophora</taxon>
    </lineage>
</organism>
<name>A0A2P2NGM0_RHIMU</name>
<dbReference type="AlphaFoldDB" id="A0A2P2NGM0"/>
<proteinExistence type="predicted"/>